<evidence type="ECO:0000313" key="3">
    <source>
        <dbReference type="Proteomes" id="UP000887013"/>
    </source>
</evidence>
<organism evidence="2 3">
    <name type="scientific">Nephila pilipes</name>
    <name type="common">Giant wood spider</name>
    <name type="synonym">Nephila maculata</name>
    <dbReference type="NCBI Taxonomy" id="299642"/>
    <lineage>
        <taxon>Eukaryota</taxon>
        <taxon>Metazoa</taxon>
        <taxon>Ecdysozoa</taxon>
        <taxon>Arthropoda</taxon>
        <taxon>Chelicerata</taxon>
        <taxon>Arachnida</taxon>
        <taxon>Araneae</taxon>
        <taxon>Araneomorphae</taxon>
        <taxon>Entelegynae</taxon>
        <taxon>Araneoidea</taxon>
        <taxon>Nephilidae</taxon>
        <taxon>Nephila</taxon>
    </lineage>
</organism>
<protein>
    <submittedName>
        <fullName evidence="2">Uncharacterized protein</fullName>
    </submittedName>
</protein>
<dbReference type="EMBL" id="BMAW01096707">
    <property type="protein sequence ID" value="GFS76131.1"/>
    <property type="molecule type" value="Genomic_DNA"/>
</dbReference>
<gene>
    <name evidence="2" type="ORF">NPIL_367121</name>
</gene>
<dbReference type="Proteomes" id="UP000887013">
    <property type="component" value="Unassembled WGS sequence"/>
</dbReference>
<feature type="compositionally biased region" description="Basic and acidic residues" evidence="1">
    <location>
        <begin position="36"/>
        <end position="45"/>
    </location>
</feature>
<reference evidence="2" key="1">
    <citation type="submission" date="2020-08" db="EMBL/GenBank/DDBJ databases">
        <title>Multicomponent nature underlies the extraordinary mechanical properties of spider dragline silk.</title>
        <authorList>
            <person name="Kono N."/>
            <person name="Nakamura H."/>
            <person name="Mori M."/>
            <person name="Yoshida Y."/>
            <person name="Ohtoshi R."/>
            <person name="Malay A.D."/>
            <person name="Moran D.A.P."/>
            <person name="Tomita M."/>
            <person name="Numata K."/>
            <person name="Arakawa K."/>
        </authorList>
    </citation>
    <scope>NUCLEOTIDE SEQUENCE</scope>
</reference>
<evidence type="ECO:0000256" key="1">
    <source>
        <dbReference type="SAM" id="MobiDB-lite"/>
    </source>
</evidence>
<evidence type="ECO:0000313" key="2">
    <source>
        <dbReference type="EMBL" id="GFS76131.1"/>
    </source>
</evidence>
<keyword evidence="3" id="KW-1185">Reference proteome</keyword>
<feature type="region of interest" description="Disordered" evidence="1">
    <location>
        <begin position="1"/>
        <end position="45"/>
    </location>
</feature>
<name>A0A8X6MSU8_NEPPI</name>
<comment type="caution">
    <text evidence="2">The sequence shown here is derived from an EMBL/GenBank/DDBJ whole genome shotgun (WGS) entry which is preliminary data.</text>
</comment>
<accession>A0A8X6MSU8</accession>
<dbReference type="AlphaFoldDB" id="A0A8X6MSU8"/>
<sequence>MAHSREHLTKPYAPKRSLSESRSNQAGSTSSFIEGNKLKTNDRSERPSISFYECSKPSVTKPRCPNCKPTANKDSANLSNISLHSCFSTPYQSTVLKLAVNVTWGTVRADTGASHSIDGETCISFYRERKSTFRRLYSLCSLIAAISLRWKLHNQCSYQA</sequence>
<proteinExistence type="predicted"/>
<feature type="compositionally biased region" description="Polar residues" evidence="1">
    <location>
        <begin position="20"/>
        <end position="33"/>
    </location>
</feature>